<accession>A0A075WCF3</accession>
<evidence type="ECO:0000313" key="2">
    <source>
        <dbReference type="EMBL" id="AIG96904.1"/>
    </source>
</evidence>
<proteinExistence type="predicted"/>
<dbReference type="Gene3D" id="3.40.50.1010">
    <property type="entry name" value="5'-nuclease"/>
    <property type="match status" value="1"/>
</dbReference>
<dbReference type="InterPro" id="IPR029060">
    <property type="entry name" value="PIN-like_dom_sf"/>
</dbReference>
<dbReference type="InterPro" id="IPR052106">
    <property type="entry name" value="PINc/VapC_TA"/>
</dbReference>
<dbReference type="PANTHER" id="PTHR38826">
    <property type="entry name" value="RIBONUCLEASE VAPC13"/>
    <property type="match status" value="1"/>
</dbReference>
<dbReference type="InterPro" id="IPR002716">
    <property type="entry name" value="PIN_dom"/>
</dbReference>
<dbReference type="EMBL" id="CP006577">
    <property type="protein sequence ID" value="AIG96904.1"/>
    <property type="molecule type" value="Genomic_DNA"/>
</dbReference>
<dbReference type="SUPFAM" id="SSF88723">
    <property type="entry name" value="PIN domain-like"/>
    <property type="match status" value="1"/>
</dbReference>
<dbReference type="RefSeq" id="WP_010877579.1">
    <property type="nucleotide sequence ID" value="NZ_CP006577.1"/>
</dbReference>
<name>A0A075WCF3_ARCFL</name>
<evidence type="ECO:0000259" key="1">
    <source>
        <dbReference type="SMART" id="SM00670"/>
    </source>
</evidence>
<protein>
    <submittedName>
        <fullName evidence="2">Putative nucleic acid-binding protein</fullName>
    </submittedName>
</protein>
<reference evidence="2 3" key="1">
    <citation type="submission" date="2013-07" db="EMBL/GenBank/DDBJ databases">
        <title>Genome of Archaeoglobus fulgidus.</title>
        <authorList>
            <person name="Fiebig A."/>
            <person name="Birkeland N.-K."/>
        </authorList>
    </citation>
    <scope>NUCLEOTIDE SEQUENCE [LARGE SCALE GENOMIC DNA]</scope>
    <source>
        <strain evidence="2 3">DSM 8774</strain>
    </source>
</reference>
<evidence type="ECO:0000313" key="3">
    <source>
        <dbReference type="Proteomes" id="UP000028501"/>
    </source>
</evidence>
<dbReference type="PANTHER" id="PTHR38826:SF5">
    <property type="entry name" value="RIBONUCLEASE VAPC13"/>
    <property type="match status" value="1"/>
</dbReference>
<sequence length="137" mass="16416">MKIFLDANYLIYLKYSESDEIFDYCVNLLRKIEKYDLVTNMLAIDEVIWILNRKYKIELDEVFEYLDRLLSFLRVVPIEAEDYDLMKEFMLGYNLKPSDSLHLSSMRRHGVSVIVSEDSDFDRVDWVKRVWIGRGDV</sequence>
<dbReference type="KEGG" id="afg:AFULGI_00000580"/>
<dbReference type="HOGENOM" id="CLU_125353_2_0_2"/>
<dbReference type="AlphaFoldDB" id="A0A075WCF3"/>
<dbReference type="Pfam" id="PF01850">
    <property type="entry name" value="PIN"/>
    <property type="match status" value="1"/>
</dbReference>
<dbReference type="Proteomes" id="UP000028501">
    <property type="component" value="Chromosome"/>
</dbReference>
<organism evidence="2 3">
    <name type="scientific">Archaeoglobus fulgidus DSM 8774</name>
    <dbReference type="NCBI Taxonomy" id="1344584"/>
    <lineage>
        <taxon>Archaea</taxon>
        <taxon>Methanobacteriati</taxon>
        <taxon>Methanobacteriota</taxon>
        <taxon>Archaeoglobi</taxon>
        <taxon>Archaeoglobales</taxon>
        <taxon>Archaeoglobaceae</taxon>
        <taxon>Archaeoglobus</taxon>
    </lineage>
</organism>
<gene>
    <name evidence="2" type="ORF">AFULGI_00000580</name>
</gene>
<dbReference type="GeneID" id="24793617"/>
<dbReference type="SMART" id="SM00670">
    <property type="entry name" value="PINc"/>
    <property type="match status" value="1"/>
</dbReference>
<feature type="domain" description="PIN" evidence="1">
    <location>
        <begin position="1"/>
        <end position="123"/>
    </location>
</feature>